<comment type="caution">
    <text evidence="1">The sequence shown here is derived from an EMBL/GenBank/DDBJ whole genome shotgun (WGS) entry which is preliminary data.</text>
</comment>
<sequence>MRQIQAYPIPDKKQLIEPIQGQFRFPMLVHHYSKQQNFSVEGTEETTFPLLLEPPSGFSLKDSFHRSASGWLLPSDNHCWARSRCKHVAAAPQGRFEPILLKNSLAKKRRDKLEQVF</sequence>
<name>A0ABY1NM12_9RHOB</name>
<keyword evidence="2" id="KW-1185">Reference proteome</keyword>
<accession>A0ABY1NM12</accession>
<organism evidence="1 2">
    <name type="scientific">Shimia sagamensis</name>
    <dbReference type="NCBI Taxonomy" id="1566352"/>
    <lineage>
        <taxon>Bacteria</taxon>
        <taxon>Pseudomonadati</taxon>
        <taxon>Pseudomonadota</taxon>
        <taxon>Alphaproteobacteria</taxon>
        <taxon>Rhodobacterales</taxon>
        <taxon>Roseobacteraceae</taxon>
    </lineage>
</organism>
<gene>
    <name evidence="1" type="ORF">SAMN06265373_102331</name>
</gene>
<protein>
    <submittedName>
        <fullName evidence="1">Uncharacterized protein</fullName>
    </submittedName>
</protein>
<dbReference type="RefSeq" id="WP_283425079.1">
    <property type="nucleotide sequence ID" value="NZ_FXTY01000002.1"/>
</dbReference>
<evidence type="ECO:0000313" key="2">
    <source>
        <dbReference type="Proteomes" id="UP001157961"/>
    </source>
</evidence>
<proteinExistence type="predicted"/>
<evidence type="ECO:0000313" key="1">
    <source>
        <dbReference type="EMBL" id="SMP12293.1"/>
    </source>
</evidence>
<dbReference type="EMBL" id="FXTY01000002">
    <property type="protein sequence ID" value="SMP12293.1"/>
    <property type="molecule type" value="Genomic_DNA"/>
</dbReference>
<dbReference type="Proteomes" id="UP001157961">
    <property type="component" value="Unassembled WGS sequence"/>
</dbReference>
<reference evidence="1 2" key="1">
    <citation type="submission" date="2017-05" db="EMBL/GenBank/DDBJ databases">
        <authorList>
            <person name="Varghese N."/>
            <person name="Submissions S."/>
        </authorList>
    </citation>
    <scope>NUCLEOTIDE SEQUENCE [LARGE SCALE GENOMIC DNA]</scope>
    <source>
        <strain evidence="1 2">DSM 29734</strain>
    </source>
</reference>